<protein>
    <recommendedName>
        <fullName evidence="2">DUF397 domain-containing protein</fullName>
    </recommendedName>
</protein>
<name>A0A918WRX6_9ACTN</name>
<accession>A0A918WRX6</accession>
<dbReference type="RefSeq" id="WP_189820608.1">
    <property type="nucleotide sequence ID" value="NZ_BMVC01000001.1"/>
</dbReference>
<reference evidence="3" key="1">
    <citation type="journal article" date="2014" name="Int. J. Syst. Evol. Microbiol.">
        <title>Complete genome sequence of Corynebacterium casei LMG S-19264T (=DSM 44701T), isolated from a smear-ripened cheese.</title>
        <authorList>
            <consortium name="US DOE Joint Genome Institute (JGI-PGF)"/>
            <person name="Walter F."/>
            <person name="Albersmeier A."/>
            <person name="Kalinowski J."/>
            <person name="Ruckert C."/>
        </authorList>
    </citation>
    <scope>NUCLEOTIDE SEQUENCE</scope>
    <source>
        <strain evidence="3">JCM 4637</strain>
    </source>
</reference>
<dbReference type="Pfam" id="PF04149">
    <property type="entry name" value="DUF397"/>
    <property type="match status" value="1"/>
</dbReference>
<evidence type="ECO:0000256" key="1">
    <source>
        <dbReference type="SAM" id="MobiDB-lite"/>
    </source>
</evidence>
<organism evidence="3 4">
    <name type="scientific">Streptomyces finlayi</name>
    <dbReference type="NCBI Taxonomy" id="67296"/>
    <lineage>
        <taxon>Bacteria</taxon>
        <taxon>Bacillati</taxon>
        <taxon>Actinomycetota</taxon>
        <taxon>Actinomycetes</taxon>
        <taxon>Kitasatosporales</taxon>
        <taxon>Streptomycetaceae</taxon>
        <taxon>Streptomyces</taxon>
    </lineage>
</organism>
<reference evidence="3" key="2">
    <citation type="submission" date="2020-09" db="EMBL/GenBank/DDBJ databases">
        <authorList>
            <person name="Sun Q."/>
            <person name="Ohkuma M."/>
        </authorList>
    </citation>
    <scope>NUCLEOTIDE SEQUENCE</scope>
    <source>
        <strain evidence="3">JCM 4637</strain>
    </source>
</reference>
<dbReference type="EMBL" id="BMVC01000001">
    <property type="protein sequence ID" value="GHC76644.1"/>
    <property type="molecule type" value="Genomic_DNA"/>
</dbReference>
<dbReference type="Proteomes" id="UP000638353">
    <property type="component" value="Unassembled WGS sequence"/>
</dbReference>
<dbReference type="AlphaFoldDB" id="A0A918WRX6"/>
<sequence>MSDKSIVSPFRKSSYSGGGEGTECVEVARLAEGGCAVRDTKGRDRATQFYGAAGWNDFVAGLKEGSLRR</sequence>
<feature type="domain" description="DUF397" evidence="2">
    <location>
        <begin position="10"/>
        <end position="63"/>
    </location>
</feature>
<gene>
    <name evidence="3" type="ORF">GCM10010334_00440</name>
</gene>
<proteinExistence type="predicted"/>
<feature type="region of interest" description="Disordered" evidence="1">
    <location>
        <begin position="1"/>
        <end position="20"/>
    </location>
</feature>
<comment type="caution">
    <text evidence="3">The sequence shown here is derived from an EMBL/GenBank/DDBJ whole genome shotgun (WGS) entry which is preliminary data.</text>
</comment>
<evidence type="ECO:0000313" key="3">
    <source>
        <dbReference type="EMBL" id="GHC76644.1"/>
    </source>
</evidence>
<evidence type="ECO:0000259" key="2">
    <source>
        <dbReference type="Pfam" id="PF04149"/>
    </source>
</evidence>
<dbReference type="InterPro" id="IPR007278">
    <property type="entry name" value="DUF397"/>
</dbReference>
<evidence type="ECO:0000313" key="4">
    <source>
        <dbReference type="Proteomes" id="UP000638353"/>
    </source>
</evidence>